<dbReference type="OMA" id="PFNEYGL"/>
<keyword evidence="5" id="KW-1185">Reference proteome</keyword>
<gene>
    <name evidence="3" type="ORF">ZHAS_00016880</name>
</gene>
<feature type="region of interest" description="Disordered" evidence="1">
    <location>
        <begin position="237"/>
        <end position="291"/>
    </location>
</feature>
<protein>
    <submittedName>
        <fullName evidence="3">AGAP005786-PA-like protein</fullName>
    </submittedName>
</protein>
<feature type="chain" id="PRO_5001784839" evidence="2">
    <location>
        <begin position="27"/>
        <end position="291"/>
    </location>
</feature>
<dbReference type="EnsemblMetazoa" id="ASIC016880-RA">
    <property type="protein sequence ID" value="ASIC016880-PA"/>
    <property type="gene ID" value="ASIC016880"/>
</dbReference>
<dbReference type="EMBL" id="ATLV01023201">
    <property type="status" value="NOT_ANNOTATED_CDS"/>
    <property type="molecule type" value="Genomic_DNA"/>
</dbReference>
<evidence type="ECO:0000256" key="1">
    <source>
        <dbReference type="SAM" id="MobiDB-lite"/>
    </source>
</evidence>
<evidence type="ECO:0000313" key="5">
    <source>
        <dbReference type="Proteomes" id="UP000030765"/>
    </source>
</evidence>
<feature type="compositionally biased region" description="Polar residues" evidence="1">
    <location>
        <begin position="261"/>
        <end position="271"/>
    </location>
</feature>
<feature type="signal peptide" evidence="2">
    <location>
        <begin position="1"/>
        <end position="26"/>
    </location>
</feature>
<organism evidence="3">
    <name type="scientific">Anopheles sinensis</name>
    <name type="common">Mosquito</name>
    <dbReference type="NCBI Taxonomy" id="74873"/>
    <lineage>
        <taxon>Eukaryota</taxon>
        <taxon>Metazoa</taxon>
        <taxon>Ecdysozoa</taxon>
        <taxon>Arthropoda</taxon>
        <taxon>Hexapoda</taxon>
        <taxon>Insecta</taxon>
        <taxon>Pterygota</taxon>
        <taxon>Neoptera</taxon>
        <taxon>Endopterygota</taxon>
        <taxon>Diptera</taxon>
        <taxon>Nematocera</taxon>
        <taxon>Culicoidea</taxon>
        <taxon>Culicidae</taxon>
        <taxon>Anophelinae</taxon>
        <taxon>Anopheles</taxon>
    </lineage>
</organism>
<accession>A0A084WEC3</accession>
<evidence type="ECO:0000256" key="2">
    <source>
        <dbReference type="SAM" id="SignalP"/>
    </source>
</evidence>
<sequence>MAASFGRTFLQVAVLVAGVLCTGTEAGFAASPLLAAPVATTYLAAAPAPVVFPAQGVLRSAYSQVVGRSYAPTSFVPVATSLAYAAPPVVAPVARAVPTAYVAPQLVAGPVLKTVAAPSPLAVPLAARFAAPLPVAAPAPVAPAVRAAAVPAAIAPAFAPSAVLASRVAPFPAPVAPAAVPLGSSAPAASLLGVIEARDASAPAGRTGQTTFLTAFGSPEGIRIGFEGTSLAGVASTSVESARSAPAPNPQNTASGRGATTPAQAGSNQETFGVPQPAPFPEYGLPAPVNP</sequence>
<keyword evidence="2" id="KW-0732">Signal</keyword>
<dbReference type="Proteomes" id="UP000030765">
    <property type="component" value="Unassembled WGS sequence"/>
</dbReference>
<dbReference type="VEuPathDB" id="VectorBase:ASIC016880"/>
<evidence type="ECO:0000313" key="4">
    <source>
        <dbReference type="EnsemblMetazoa" id="ASIC016880-PA"/>
    </source>
</evidence>
<dbReference type="EMBL" id="KE525341">
    <property type="protein sequence ID" value="KFB48567.1"/>
    <property type="molecule type" value="Genomic_DNA"/>
</dbReference>
<reference evidence="3 5" key="1">
    <citation type="journal article" date="2014" name="BMC Genomics">
        <title>Genome sequence of Anopheles sinensis provides insight into genetics basis of mosquito competence for malaria parasites.</title>
        <authorList>
            <person name="Zhou D."/>
            <person name="Zhang D."/>
            <person name="Ding G."/>
            <person name="Shi L."/>
            <person name="Hou Q."/>
            <person name="Ye Y."/>
            <person name="Xu Y."/>
            <person name="Zhou H."/>
            <person name="Xiong C."/>
            <person name="Li S."/>
            <person name="Yu J."/>
            <person name="Hong S."/>
            <person name="Yu X."/>
            <person name="Zou P."/>
            <person name="Chen C."/>
            <person name="Chang X."/>
            <person name="Wang W."/>
            <person name="Lv Y."/>
            <person name="Sun Y."/>
            <person name="Ma L."/>
            <person name="Shen B."/>
            <person name="Zhu C."/>
        </authorList>
    </citation>
    <scope>NUCLEOTIDE SEQUENCE [LARGE SCALE GENOMIC DNA]</scope>
</reference>
<dbReference type="AlphaFoldDB" id="A0A084WEC3"/>
<dbReference type="OrthoDB" id="7744568at2759"/>
<proteinExistence type="predicted"/>
<name>A0A084WEC3_ANOSI</name>
<evidence type="ECO:0000313" key="3">
    <source>
        <dbReference type="EMBL" id="KFB48567.1"/>
    </source>
</evidence>
<reference evidence="4" key="2">
    <citation type="submission" date="2020-05" db="UniProtKB">
        <authorList>
            <consortium name="EnsemblMetazoa"/>
        </authorList>
    </citation>
    <scope>IDENTIFICATION</scope>
</reference>